<keyword evidence="2" id="KW-0813">Transport</keyword>
<dbReference type="RefSeq" id="WP_096184177.1">
    <property type="nucleotide sequence ID" value="NZ_BDUF01000109.1"/>
</dbReference>
<sequence>MKTDKVASNGPGALWNRWIASIDIRSYTMIFALIGIWVLFSFMSDFFLTSRNLSNLFVQMSVTAVLAIGMLLVIVAGHIDLSVGSIVGLTGGLAAILQVWAKWPTWSVVIVTILAGVLIGLIQGWWVAYRSVPAFIVTLGGMMAFRGILTGITKGQTVAPMQESFRTIGQSYLPQGVGLFLGIVIAAALLYGLWNARRSRIKYGFEVGSPLIDTGKAVFFIALTFIFIFLMSSYKGVPFPFLLVIIFAVIFTFLANKTTFGRHIYAIGGNNEAARLSGINIKRRTLMVFVLSATMASIAGIMQVARLNAATISSGTMYELDAIAACVIGGTSLMGGRGKISGVIIGALVMASLDNGMSIMNVESFWQQITKGAILVLAVWIDIYSQNRKKSGKVA</sequence>
<feature type="transmembrane region" description="Helical" evidence="11">
    <location>
        <begin position="56"/>
        <end position="74"/>
    </location>
</feature>
<evidence type="ECO:0000256" key="5">
    <source>
        <dbReference type="ARBA" id="ARBA00022597"/>
    </source>
</evidence>
<dbReference type="AlphaFoldDB" id="A0A292YR78"/>
<dbReference type="PANTHER" id="PTHR32196">
    <property type="entry name" value="ABC TRANSPORTER PERMEASE PROTEIN YPHD-RELATED-RELATED"/>
    <property type="match status" value="1"/>
</dbReference>
<evidence type="ECO:0000256" key="3">
    <source>
        <dbReference type="ARBA" id="ARBA00022475"/>
    </source>
</evidence>
<feature type="transmembrane region" description="Helical" evidence="11">
    <location>
        <begin position="106"/>
        <end position="127"/>
    </location>
</feature>
<evidence type="ECO:0000256" key="9">
    <source>
        <dbReference type="ARBA" id="ARBA00035611"/>
    </source>
</evidence>
<accession>A0A292YR78</accession>
<reference evidence="13" key="1">
    <citation type="submission" date="2017-07" db="EMBL/GenBank/DDBJ databases">
        <title>Draft genome sequence of Effusibacillus lacus strain skLN1.</title>
        <authorList>
            <person name="Watanabe M."/>
            <person name="Kojima H."/>
            <person name="Fukui M."/>
        </authorList>
    </citation>
    <scope>NUCLEOTIDE SEQUENCE [LARGE SCALE GENOMIC DNA]</scope>
    <source>
        <strain evidence="13">skLN1</strain>
    </source>
</reference>
<keyword evidence="7 11" id="KW-1133">Transmembrane helix</keyword>
<comment type="subcellular location">
    <subcellularLocation>
        <location evidence="1">Cell membrane</location>
        <topology evidence="1">Multi-pass membrane protein</topology>
    </subcellularLocation>
</comment>
<feature type="transmembrane region" description="Helical" evidence="11">
    <location>
        <begin position="172"/>
        <end position="194"/>
    </location>
</feature>
<organism evidence="12 13">
    <name type="scientific">Effusibacillus lacus</name>
    <dbReference type="NCBI Taxonomy" id="1348429"/>
    <lineage>
        <taxon>Bacteria</taxon>
        <taxon>Bacillati</taxon>
        <taxon>Bacillota</taxon>
        <taxon>Bacilli</taxon>
        <taxon>Bacillales</taxon>
        <taxon>Alicyclobacillaceae</taxon>
        <taxon>Effusibacillus</taxon>
    </lineage>
</organism>
<evidence type="ECO:0000256" key="6">
    <source>
        <dbReference type="ARBA" id="ARBA00022692"/>
    </source>
</evidence>
<protein>
    <recommendedName>
        <fullName evidence="10">Xylose transport system permease protein XylH</fullName>
    </recommendedName>
</protein>
<evidence type="ECO:0000313" key="13">
    <source>
        <dbReference type="Proteomes" id="UP000217785"/>
    </source>
</evidence>
<dbReference type="EMBL" id="BDUF01000109">
    <property type="protein sequence ID" value="GAX91686.1"/>
    <property type="molecule type" value="Genomic_DNA"/>
</dbReference>
<feature type="transmembrane region" description="Helical" evidence="11">
    <location>
        <begin position="237"/>
        <end position="255"/>
    </location>
</feature>
<dbReference type="CDD" id="cd06579">
    <property type="entry name" value="TM_PBP1_transp_AraH_like"/>
    <property type="match status" value="1"/>
</dbReference>
<dbReference type="GO" id="GO:0005886">
    <property type="term" value="C:plasma membrane"/>
    <property type="evidence" value="ECO:0007669"/>
    <property type="project" value="UniProtKB-SubCell"/>
</dbReference>
<name>A0A292YR78_9BACL</name>
<keyword evidence="13" id="KW-1185">Reference proteome</keyword>
<comment type="caution">
    <text evidence="12">The sequence shown here is derived from an EMBL/GenBank/DDBJ whole genome shotgun (WGS) entry which is preliminary data.</text>
</comment>
<feature type="transmembrane region" description="Helical" evidence="11">
    <location>
        <begin position="285"/>
        <end position="305"/>
    </location>
</feature>
<feature type="transmembrane region" description="Helical" evidence="11">
    <location>
        <begin position="214"/>
        <end position="231"/>
    </location>
</feature>
<gene>
    <name evidence="12" type="ORF">EFBL_3376</name>
</gene>
<evidence type="ECO:0000256" key="8">
    <source>
        <dbReference type="ARBA" id="ARBA00023136"/>
    </source>
</evidence>
<dbReference type="GO" id="GO:0022857">
    <property type="term" value="F:transmembrane transporter activity"/>
    <property type="evidence" value="ECO:0007669"/>
    <property type="project" value="InterPro"/>
</dbReference>
<proteinExistence type="predicted"/>
<feature type="transmembrane region" description="Helical" evidence="11">
    <location>
        <begin position="81"/>
        <end position="100"/>
    </location>
</feature>
<dbReference type="OrthoDB" id="9813906at2"/>
<evidence type="ECO:0000256" key="10">
    <source>
        <dbReference type="ARBA" id="ARBA00035686"/>
    </source>
</evidence>
<keyword evidence="8 11" id="KW-0472">Membrane</keyword>
<keyword evidence="6 11" id="KW-0812">Transmembrane</keyword>
<feature type="transmembrane region" description="Helical" evidence="11">
    <location>
        <begin position="27"/>
        <end position="44"/>
    </location>
</feature>
<evidence type="ECO:0000256" key="4">
    <source>
        <dbReference type="ARBA" id="ARBA00022519"/>
    </source>
</evidence>
<evidence type="ECO:0000256" key="11">
    <source>
        <dbReference type="SAM" id="Phobius"/>
    </source>
</evidence>
<feature type="transmembrane region" description="Helical" evidence="11">
    <location>
        <begin position="134"/>
        <end position="152"/>
    </location>
</feature>
<comment type="function">
    <text evidence="9">Part of the binding-protein-dependent transport system for D-xylose. Probably responsible for the translocation of the substrate across the membrane.</text>
</comment>
<evidence type="ECO:0000256" key="7">
    <source>
        <dbReference type="ARBA" id="ARBA00022989"/>
    </source>
</evidence>
<dbReference type="InterPro" id="IPR001851">
    <property type="entry name" value="ABC_transp_permease"/>
</dbReference>
<feature type="transmembrane region" description="Helical" evidence="11">
    <location>
        <begin position="365"/>
        <end position="384"/>
    </location>
</feature>
<evidence type="ECO:0000256" key="2">
    <source>
        <dbReference type="ARBA" id="ARBA00022448"/>
    </source>
</evidence>
<dbReference type="Proteomes" id="UP000217785">
    <property type="component" value="Unassembled WGS sequence"/>
</dbReference>
<dbReference type="PANTHER" id="PTHR32196:SF32">
    <property type="entry name" value="XYLOSE TRANSPORT SYSTEM PERMEASE PROTEIN XYLH"/>
    <property type="match status" value="1"/>
</dbReference>
<keyword evidence="4" id="KW-0997">Cell inner membrane</keyword>
<keyword evidence="3" id="KW-1003">Cell membrane</keyword>
<evidence type="ECO:0000313" key="12">
    <source>
        <dbReference type="EMBL" id="GAX91686.1"/>
    </source>
</evidence>
<evidence type="ECO:0000256" key="1">
    <source>
        <dbReference type="ARBA" id="ARBA00004651"/>
    </source>
</evidence>
<dbReference type="Pfam" id="PF02653">
    <property type="entry name" value="BPD_transp_2"/>
    <property type="match status" value="1"/>
</dbReference>
<keyword evidence="5" id="KW-0762">Sugar transport</keyword>